<proteinExistence type="predicted"/>
<comment type="caution">
    <text evidence="1">The sequence shown here is derived from an EMBL/GenBank/DDBJ whole genome shotgun (WGS) entry which is preliminary data.</text>
</comment>
<evidence type="ECO:0000313" key="1">
    <source>
        <dbReference type="EMBL" id="MPM60560.1"/>
    </source>
</evidence>
<accession>A0A645B542</accession>
<gene>
    <name evidence="1" type="ORF">SDC9_107411</name>
</gene>
<reference evidence="1" key="1">
    <citation type="submission" date="2019-08" db="EMBL/GenBank/DDBJ databases">
        <authorList>
            <person name="Kucharzyk K."/>
            <person name="Murdoch R.W."/>
            <person name="Higgins S."/>
            <person name="Loffler F."/>
        </authorList>
    </citation>
    <scope>NUCLEOTIDE SEQUENCE</scope>
</reference>
<protein>
    <submittedName>
        <fullName evidence="1">Uncharacterized protein</fullName>
    </submittedName>
</protein>
<dbReference type="EMBL" id="VSSQ01017863">
    <property type="protein sequence ID" value="MPM60560.1"/>
    <property type="molecule type" value="Genomic_DNA"/>
</dbReference>
<sequence>MRQPLVERGGIVLKHTLYAVADGRGIDLTVGYVEEAVAFDGRLPFNGKAQVGPSGGQAHLIGALHQLDQRIHRPAHGAVIQGADLEEEILKCLRAHAGLLGHGGAGVAQHHPARFGHADLHVNGLRIVDAVQALLFLGHIG</sequence>
<organism evidence="1">
    <name type="scientific">bioreactor metagenome</name>
    <dbReference type="NCBI Taxonomy" id="1076179"/>
    <lineage>
        <taxon>unclassified sequences</taxon>
        <taxon>metagenomes</taxon>
        <taxon>ecological metagenomes</taxon>
    </lineage>
</organism>
<name>A0A645B542_9ZZZZ</name>
<dbReference type="AlphaFoldDB" id="A0A645B542"/>